<name>A0A318U6I2_9SPHI</name>
<evidence type="ECO:0000313" key="1">
    <source>
        <dbReference type="EMBL" id="PYF68861.1"/>
    </source>
</evidence>
<protein>
    <submittedName>
        <fullName evidence="1">Uncharacterized protein</fullName>
    </submittedName>
</protein>
<dbReference type="OrthoDB" id="762245at2"/>
<proteinExistence type="predicted"/>
<comment type="caution">
    <text evidence="1">The sequence shown here is derived from an EMBL/GenBank/DDBJ whole genome shotgun (WGS) entry which is preliminary data.</text>
</comment>
<dbReference type="AlphaFoldDB" id="A0A318U6I2"/>
<gene>
    <name evidence="1" type="ORF">B0O44_11139</name>
</gene>
<sequence length="157" mass="18244">MFKKGTLVFTDGLKLHEGAGLSAPYFTARAIVVAQSGDQYHGSIEELPVSDLILKQSSFLYDGVNTREAHKLYTWPRNLGDHKAWAESKKAFLEQHVMHFPLQIRAVEQEHHLTWEFITPEQFKKMPAGITYDEAFRDFYEHPGNYFFLRKERNDPV</sequence>
<organism evidence="1 2">
    <name type="scientific">Pedobacter nutrimenti</name>
    <dbReference type="NCBI Taxonomy" id="1241337"/>
    <lineage>
        <taxon>Bacteria</taxon>
        <taxon>Pseudomonadati</taxon>
        <taxon>Bacteroidota</taxon>
        <taxon>Sphingobacteriia</taxon>
        <taxon>Sphingobacteriales</taxon>
        <taxon>Sphingobacteriaceae</taxon>
        <taxon>Pedobacter</taxon>
    </lineage>
</organism>
<keyword evidence="2" id="KW-1185">Reference proteome</keyword>
<dbReference type="RefSeq" id="WP_110834533.1">
    <property type="nucleotide sequence ID" value="NZ_QKLU01000011.1"/>
</dbReference>
<reference evidence="1 2" key="1">
    <citation type="submission" date="2018-06" db="EMBL/GenBank/DDBJ databases">
        <title>Genomic Encyclopedia of Archaeal and Bacterial Type Strains, Phase II (KMG-II): from individual species to whole genera.</title>
        <authorList>
            <person name="Goeker M."/>
        </authorList>
    </citation>
    <scope>NUCLEOTIDE SEQUENCE [LARGE SCALE GENOMIC DNA]</scope>
    <source>
        <strain evidence="1 2">DSM 27372</strain>
    </source>
</reference>
<dbReference type="Proteomes" id="UP000248198">
    <property type="component" value="Unassembled WGS sequence"/>
</dbReference>
<dbReference type="EMBL" id="QKLU01000011">
    <property type="protein sequence ID" value="PYF68861.1"/>
    <property type="molecule type" value="Genomic_DNA"/>
</dbReference>
<evidence type="ECO:0000313" key="2">
    <source>
        <dbReference type="Proteomes" id="UP000248198"/>
    </source>
</evidence>
<accession>A0A318U6I2</accession>